<organism evidence="2 3">
    <name type="scientific">Acidianus brierleyi</name>
    <dbReference type="NCBI Taxonomy" id="41673"/>
    <lineage>
        <taxon>Archaea</taxon>
        <taxon>Thermoproteota</taxon>
        <taxon>Thermoprotei</taxon>
        <taxon>Sulfolobales</taxon>
        <taxon>Sulfolobaceae</taxon>
        <taxon>Acidianus</taxon>
    </lineage>
</organism>
<dbReference type="RefSeq" id="WP_110270413.1">
    <property type="nucleotide sequence ID" value="NZ_CP029289.2"/>
</dbReference>
<evidence type="ECO:0000313" key="2">
    <source>
        <dbReference type="EMBL" id="AWR94532.1"/>
    </source>
</evidence>
<feature type="domain" description="RNase H type-1" evidence="1">
    <location>
        <begin position="1"/>
        <end position="141"/>
    </location>
</feature>
<dbReference type="Proteomes" id="UP000248044">
    <property type="component" value="Chromosome"/>
</dbReference>
<dbReference type="PROSITE" id="PS50879">
    <property type="entry name" value="RNASE_H_1"/>
    <property type="match status" value="1"/>
</dbReference>
<dbReference type="OrthoDB" id="52651at2157"/>
<evidence type="ECO:0000259" key="1">
    <source>
        <dbReference type="PROSITE" id="PS50879"/>
    </source>
</evidence>
<dbReference type="PANTHER" id="PTHR48475:SF1">
    <property type="entry name" value="RNASE H TYPE-1 DOMAIN-CONTAINING PROTEIN"/>
    <property type="match status" value="1"/>
</dbReference>
<keyword evidence="3" id="KW-1185">Reference proteome</keyword>
<dbReference type="PANTHER" id="PTHR48475">
    <property type="entry name" value="RIBONUCLEASE H"/>
    <property type="match status" value="1"/>
</dbReference>
<dbReference type="NCBIfam" id="NF041175">
    <property type="entry name" value="RNAseHI_Thmprot"/>
    <property type="match status" value="1"/>
</dbReference>
<dbReference type="KEGG" id="abri:DFR85_07920"/>
<protein>
    <submittedName>
        <fullName evidence="2">Ribonuclease H</fullName>
    </submittedName>
</protein>
<dbReference type="GO" id="GO:0003676">
    <property type="term" value="F:nucleic acid binding"/>
    <property type="evidence" value="ECO:0007669"/>
    <property type="project" value="InterPro"/>
</dbReference>
<dbReference type="Pfam" id="PF13456">
    <property type="entry name" value="RVT_3"/>
    <property type="match status" value="1"/>
</dbReference>
<dbReference type="InterPro" id="IPR053576">
    <property type="entry name" value="RNase_HI-like"/>
</dbReference>
<dbReference type="CDD" id="cd09279">
    <property type="entry name" value="RNase_HI_like"/>
    <property type="match status" value="1"/>
</dbReference>
<evidence type="ECO:0000313" key="3">
    <source>
        <dbReference type="Proteomes" id="UP000248044"/>
    </source>
</evidence>
<dbReference type="InterPro" id="IPR012337">
    <property type="entry name" value="RNaseH-like_sf"/>
</dbReference>
<dbReference type="EMBL" id="CP029289">
    <property type="protein sequence ID" value="AWR94532.1"/>
    <property type="molecule type" value="Genomic_DNA"/>
</dbReference>
<proteinExistence type="predicted"/>
<gene>
    <name evidence="2" type="ORF">DFR85_07920</name>
</gene>
<dbReference type="InterPro" id="IPR002156">
    <property type="entry name" value="RNaseH_domain"/>
</dbReference>
<name>A0A2U9IES2_9CREN</name>
<dbReference type="GeneID" id="36832074"/>
<sequence length="147" mass="16764">MIEGYFDGLCEPKNPGGIATYGYYIKTDHNNIEGFGLAAEPWSSDATNNVAEYTGLLCLLTKLRELKIEEVLIYGDSQLVINQLNGIYKIKSHRLVKLFDQINQVIKTFKRIEIKWIPREMNKKADHLTRVAYKLALEGKLKKVGCN</sequence>
<dbReference type="Gene3D" id="3.30.420.10">
    <property type="entry name" value="Ribonuclease H-like superfamily/Ribonuclease H"/>
    <property type="match status" value="1"/>
</dbReference>
<dbReference type="GO" id="GO:0004523">
    <property type="term" value="F:RNA-DNA hybrid ribonuclease activity"/>
    <property type="evidence" value="ECO:0007669"/>
    <property type="project" value="InterPro"/>
</dbReference>
<dbReference type="AlphaFoldDB" id="A0A2U9IES2"/>
<dbReference type="InterPro" id="IPR036397">
    <property type="entry name" value="RNaseH_sf"/>
</dbReference>
<reference evidence="2 3" key="1">
    <citation type="submission" date="2018-05" db="EMBL/GenBank/DDBJ databases">
        <title>Complete Genome Sequences of Extremely Thermoacidophilic, Metal-Mobilizing Type-Strain Members of the Archaeal Family Sulfolobaceae: Acidianus brierleyi DSM-1651T, Acidianus sulfidivorans DSM-18786T, Metallosphaera hakonensis DSM-7519T, and Metallosphaera prunae DSM-10039T.</title>
        <authorList>
            <person name="Counts J.A."/>
            <person name="Kelly R.M."/>
        </authorList>
    </citation>
    <scope>NUCLEOTIDE SEQUENCE [LARGE SCALE GENOMIC DNA]</scope>
    <source>
        <strain evidence="2 3">DSM 1651</strain>
    </source>
</reference>
<dbReference type="SUPFAM" id="SSF53098">
    <property type="entry name" value="Ribonuclease H-like"/>
    <property type="match status" value="1"/>
</dbReference>
<accession>A0A2U9IES2</accession>